<dbReference type="AlphaFoldDB" id="A0AAV8PBB7"/>
<accession>A0AAV8PBB7</accession>
<sequence>MERSYRARAAGSDSVSNARRIFRKSGPPPTGATSGWNHLAMARYAALISGAVAVSPTMRTWYRLAGALRIPDAAAASATTRVRRETPLPGKKVEEVPEKIIIPDMDEGMKRRRETEALFVLGFVSRKQIERK</sequence>
<evidence type="ECO:0000313" key="3">
    <source>
        <dbReference type="Proteomes" id="UP001222027"/>
    </source>
</evidence>
<evidence type="ECO:0000256" key="1">
    <source>
        <dbReference type="SAM" id="MobiDB-lite"/>
    </source>
</evidence>
<reference evidence="2 3" key="1">
    <citation type="submission" date="2022-12" db="EMBL/GenBank/DDBJ databases">
        <title>Chromosome-scale assembly of the Ensete ventricosum genome.</title>
        <authorList>
            <person name="Dussert Y."/>
            <person name="Stocks J."/>
            <person name="Wendawek A."/>
            <person name="Woldeyes F."/>
            <person name="Nichols R.A."/>
            <person name="Borrell J.S."/>
        </authorList>
    </citation>
    <scope>NUCLEOTIDE SEQUENCE [LARGE SCALE GENOMIC DNA]</scope>
    <source>
        <strain evidence="3">cv. Maze</strain>
        <tissue evidence="2">Seeds</tissue>
    </source>
</reference>
<name>A0AAV8PBB7_ENSVE</name>
<proteinExistence type="predicted"/>
<gene>
    <name evidence="2" type="ORF">OPV22_021662</name>
</gene>
<dbReference type="EMBL" id="JAQQAF010000006">
    <property type="protein sequence ID" value="KAJ8477935.1"/>
    <property type="molecule type" value="Genomic_DNA"/>
</dbReference>
<protein>
    <submittedName>
        <fullName evidence="2">Uncharacterized protein</fullName>
    </submittedName>
</protein>
<feature type="region of interest" description="Disordered" evidence="1">
    <location>
        <begin position="1"/>
        <end position="34"/>
    </location>
</feature>
<organism evidence="2 3">
    <name type="scientific">Ensete ventricosum</name>
    <name type="common">Abyssinian banana</name>
    <name type="synonym">Musa ensete</name>
    <dbReference type="NCBI Taxonomy" id="4639"/>
    <lineage>
        <taxon>Eukaryota</taxon>
        <taxon>Viridiplantae</taxon>
        <taxon>Streptophyta</taxon>
        <taxon>Embryophyta</taxon>
        <taxon>Tracheophyta</taxon>
        <taxon>Spermatophyta</taxon>
        <taxon>Magnoliopsida</taxon>
        <taxon>Liliopsida</taxon>
        <taxon>Zingiberales</taxon>
        <taxon>Musaceae</taxon>
        <taxon>Ensete</taxon>
    </lineage>
</organism>
<keyword evidence="3" id="KW-1185">Reference proteome</keyword>
<comment type="caution">
    <text evidence="2">The sequence shown here is derived from an EMBL/GenBank/DDBJ whole genome shotgun (WGS) entry which is preliminary data.</text>
</comment>
<evidence type="ECO:0000313" key="2">
    <source>
        <dbReference type="EMBL" id="KAJ8477935.1"/>
    </source>
</evidence>
<dbReference type="Proteomes" id="UP001222027">
    <property type="component" value="Unassembled WGS sequence"/>
</dbReference>